<keyword evidence="10" id="KW-0418">Kinase</keyword>
<evidence type="ECO:0000256" key="14">
    <source>
        <dbReference type="ARBA" id="ARBA00023180"/>
    </source>
</evidence>
<dbReference type="Gene3D" id="1.10.510.10">
    <property type="entry name" value="Transferase(Phosphotransferase) domain 1"/>
    <property type="match status" value="1"/>
</dbReference>
<dbReference type="SMART" id="SM00369">
    <property type="entry name" value="LRR_TYP"/>
    <property type="match status" value="9"/>
</dbReference>
<dbReference type="FunFam" id="3.30.200.20:FF:000557">
    <property type="entry name" value="LRR receptor-like serine/threonine-protein kinase RPK2"/>
    <property type="match status" value="1"/>
</dbReference>
<dbReference type="Gene3D" id="3.80.10.10">
    <property type="entry name" value="Ribonuclease Inhibitor"/>
    <property type="match status" value="4"/>
</dbReference>
<feature type="transmembrane region" description="Helical" evidence="18">
    <location>
        <begin position="540"/>
        <end position="558"/>
    </location>
</feature>
<dbReference type="GO" id="GO:0004674">
    <property type="term" value="F:protein serine/threonine kinase activity"/>
    <property type="evidence" value="ECO:0007669"/>
    <property type="project" value="UniProtKB-KW"/>
</dbReference>
<dbReference type="Gramene" id="KRH01109">
    <property type="protein sequence ID" value="KRH01109"/>
    <property type="gene ID" value="GLYMA_18G254400"/>
</dbReference>
<dbReference type="InterPro" id="IPR008266">
    <property type="entry name" value="Tyr_kinase_AS"/>
</dbReference>
<dbReference type="GO" id="GO:0005524">
    <property type="term" value="F:ATP binding"/>
    <property type="evidence" value="ECO:0007669"/>
    <property type="project" value="UniProtKB-UniRule"/>
</dbReference>
<keyword evidence="13 18" id="KW-0472">Membrane</keyword>
<evidence type="ECO:0000256" key="11">
    <source>
        <dbReference type="ARBA" id="ARBA00022840"/>
    </source>
</evidence>
<dbReference type="InParanoid" id="A0A0R0FFX1"/>
<dbReference type="EC" id="2.7.11.1" evidence="2"/>
<dbReference type="PANTHER" id="PTHR48005:SF16">
    <property type="entry name" value="MDIS1-INTERACTING RECEPTOR LIKE KINASE 2-LIKE ISOFORM X1"/>
    <property type="match status" value="1"/>
</dbReference>
<keyword evidence="4" id="KW-0433">Leucine-rich repeat</keyword>
<evidence type="ECO:0000256" key="4">
    <source>
        <dbReference type="ARBA" id="ARBA00022614"/>
    </source>
</evidence>
<evidence type="ECO:0000256" key="3">
    <source>
        <dbReference type="ARBA" id="ARBA00022527"/>
    </source>
</evidence>
<dbReference type="PROSITE" id="PS00109">
    <property type="entry name" value="PROTEIN_KINASE_TYR"/>
    <property type="match status" value="1"/>
</dbReference>
<dbReference type="SUPFAM" id="SSF52058">
    <property type="entry name" value="L domain-like"/>
    <property type="match status" value="2"/>
</dbReference>
<reference evidence="21" key="2">
    <citation type="submission" date="2018-02" db="UniProtKB">
        <authorList>
            <consortium name="EnsemblPlants"/>
        </authorList>
    </citation>
    <scope>IDENTIFICATION</scope>
    <source>
        <strain evidence="21">Williams 82</strain>
    </source>
</reference>
<gene>
    <name evidence="20" type="ORF">GLYMA_18G254400</name>
</gene>
<dbReference type="Pfam" id="PF00069">
    <property type="entry name" value="Pkinase"/>
    <property type="match status" value="1"/>
</dbReference>
<evidence type="ECO:0000256" key="10">
    <source>
        <dbReference type="ARBA" id="ARBA00022777"/>
    </source>
</evidence>
<dbReference type="PROSITE" id="PS51450">
    <property type="entry name" value="LRR"/>
    <property type="match status" value="3"/>
</dbReference>
<dbReference type="PROSITE" id="PS50011">
    <property type="entry name" value="PROTEIN_KINASE_DOM"/>
    <property type="match status" value="1"/>
</dbReference>
<evidence type="ECO:0000256" key="16">
    <source>
        <dbReference type="ARBA" id="ARBA00048679"/>
    </source>
</evidence>
<dbReference type="Pfam" id="PF00560">
    <property type="entry name" value="LRR_1"/>
    <property type="match status" value="3"/>
</dbReference>
<keyword evidence="3" id="KW-0723">Serine/threonine-protein kinase</keyword>
<keyword evidence="12 18" id="KW-1133">Transmembrane helix</keyword>
<keyword evidence="22" id="KW-1185">Reference proteome</keyword>
<comment type="catalytic activity">
    <reaction evidence="16">
        <text>L-seryl-[protein] + ATP = O-phospho-L-seryl-[protein] + ADP + H(+)</text>
        <dbReference type="Rhea" id="RHEA:17989"/>
        <dbReference type="Rhea" id="RHEA-COMP:9863"/>
        <dbReference type="Rhea" id="RHEA-COMP:11604"/>
        <dbReference type="ChEBI" id="CHEBI:15378"/>
        <dbReference type="ChEBI" id="CHEBI:29999"/>
        <dbReference type="ChEBI" id="CHEBI:30616"/>
        <dbReference type="ChEBI" id="CHEBI:83421"/>
        <dbReference type="ChEBI" id="CHEBI:456216"/>
        <dbReference type="EC" id="2.7.11.1"/>
    </reaction>
</comment>
<evidence type="ECO:0000313" key="20">
    <source>
        <dbReference type="EMBL" id="KRH01109.1"/>
    </source>
</evidence>
<comment type="catalytic activity">
    <reaction evidence="15">
        <text>L-threonyl-[protein] + ATP = O-phospho-L-threonyl-[protein] + ADP + H(+)</text>
        <dbReference type="Rhea" id="RHEA:46608"/>
        <dbReference type="Rhea" id="RHEA-COMP:11060"/>
        <dbReference type="Rhea" id="RHEA-COMP:11605"/>
        <dbReference type="ChEBI" id="CHEBI:15378"/>
        <dbReference type="ChEBI" id="CHEBI:30013"/>
        <dbReference type="ChEBI" id="CHEBI:30616"/>
        <dbReference type="ChEBI" id="CHEBI:61977"/>
        <dbReference type="ChEBI" id="CHEBI:456216"/>
        <dbReference type="EC" id="2.7.11.1"/>
    </reaction>
</comment>
<dbReference type="EnsemblPlants" id="KRH01109">
    <property type="protein sequence ID" value="KRH01109"/>
    <property type="gene ID" value="GLYMA_18G254400"/>
</dbReference>
<keyword evidence="9 17" id="KW-0547">Nucleotide-binding</keyword>
<evidence type="ECO:0000256" key="6">
    <source>
        <dbReference type="ARBA" id="ARBA00022692"/>
    </source>
</evidence>
<sequence>MTLGAEFNVESLTCRDWNTSSKVSQKLHLEDNAILNSGWWNTSESEDSHDICSWYGISCNDVGSITRIKYQFYTPTGIPLATLNLSVFKNLEWFEVAGSGLQGTIPPDIGNLPKLTHLDLSYNSLDERLDLSKNELQGSIPPELLFLKSLTWLDLSYNSLNDLSNNLLDGEIPPALTNLTQLEILGLSNNKFQGSIPSELLFLKNLIVLDLSYNSLDGEIPPARANLTLLERLDLSHNKFQGPIPDLSYNLLDGEIPPALANLTQLEMLDLSNNKFQGPIPRELLFLKNLTWLDLSYNSLDGEIPPALTNLTQLKSLTISNNKFQGPIPGELLFLKNLTWLDLSYNSLDGEIPPTLTILTQLESLIISHNNIQGSIPQNFVFLKRLTSLDLSANKISGILPLSLTNFPSLELLNISHNLLSGSLEPLSKGNHAQLTSIYLKNNSISGKIPPELGYLPSLDSLDLSYNNLTGTVPLSVLAVANVDLSFNILKGPYPADLSEFRLIGNKGVCSEDDFYYIDEYQFKHCSAQDNKVKHRHNQLVIVLPILFFLIMAFLRLVRLRHIRIATKNKHAKTTAATKNGDLFCIWNYDGNIAYEDIITATQDFDMRYCIGTGAYGSVYRAQLPSGKIVAVKKLYGFEAEVAAFDESFRNEVKVLSEIKHRHIVKLHGFCLHRRIMFLIYEYMERGSLFSVLFDDVEAMELDWKKRVSIVKGTAHALSYLHHDFTPPIVHRDISASNVLLNSDWEPSVSDFGTARFLSSDSSHRTMVAGTIGYIAPELAYSMVVSERCDVYSFGVVALETLVGSHPKEILSSLQSASTENGITLCEILDQRLPQATMSVLMEIVSVAIVAFACLNANPCSRPTMKSVSQCFLTQLTPLDIPLREISLQQLMSQELRHYLNL</sequence>
<dbReference type="FunFam" id="3.80.10.10:FF:000041">
    <property type="entry name" value="LRR receptor-like serine/threonine-protein kinase ERECTA"/>
    <property type="match status" value="1"/>
</dbReference>
<evidence type="ECO:0000256" key="12">
    <source>
        <dbReference type="ARBA" id="ARBA00022989"/>
    </source>
</evidence>
<dbReference type="GO" id="GO:0009791">
    <property type="term" value="P:post-embryonic development"/>
    <property type="evidence" value="ECO:0007669"/>
    <property type="project" value="UniProtKB-ARBA"/>
</dbReference>
<evidence type="ECO:0000256" key="18">
    <source>
        <dbReference type="SAM" id="Phobius"/>
    </source>
</evidence>
<protein>
    <recommendedName>
        <fullName evidence="2">non-specific serine/threonine protein kinase</fullName>
        <ecNumber evidence="2">2.7.11.1</ecNumber>
    </recommendedName>
</protein>
<dbReference type="OMA" id="IKETACA"/>
<evidence type="ECO:0000256" key="1">
    <source>
        <dbReference type="ARBA" id="ARBA00004167"/>
    </source>
</evidence>
<evidence type="ECO:0000256" key="17">
    <source>
        <dbReference type="PROSITE-ProRule" id="PRU10141"/>
    </source>
</evidence>
<evidence type="ECO:0000256" key="13">
    <source>
        <dbReference type="ARBA" id="ARBA00023136"/>
    </source>
</evidence>
<dbReference type="InterPro" id="IPR000719">
    <property type="entry name" value="Prot_kinase_dom"/>
</dbReference>
<dbReference type="GO" id="GO:0016020">
    <property type="term" value="C:membrane"/>
    <property type="evidence" value="ECO:0007669"/>
    <property type="project" value="UniProtKB-SubCell"/>
</dbReference>
<keyword evidence="6 18" id="KW-0812">Transmembrane</keyword>
<evidence type="ECO:0000259" key="19">
    <source>
        <dbReference type="PROSITE" id="PS50011"/>
    </source>
</evidence>
<name>A0A0R0FFX1_SOYBN</name>
<dbReference type="GO" id="GO:0045088">
    <property type="term" value="P:regulation of innate immune response"/>
    <property type="evidence" value="ECO:0000318"/>
    <property type="project" value="GO_Central"/>
</dbReference>
<dbReference type="InterPro" id="IPR001611">
    <property type="entry name" value="Leu-rich_rpt"/>
</dbReference>
<dbReference type="SMART" id="SM00365">
    <property type="entry name" value="LRR_SD22"/>
    <property type="match status" value="7"/>
</dbReference>
<dbReference type="PANTHER" id="PTHR48005">
    <property type="entry name" value="LEUCINE RICH REPEAT KINASE 2"/>
    <property type="match status" value="1"/>
</dbReference>
<keyword evidence="7" id="KW-0732">Signal</keyword>
<proteinExistence type="predicted"/>
<evidence type="ECO:0000256" key="7">
    <source>
        <dbReference type="ARBA" id="ARBA00022729"/>
    </source>
</evidence>
<evidence type="ECO:0000256" key="5">
    <source>
        <dbReference type="ARBA" id="ARBA00022679"/>
    </source>
</evidence>
<dbReference type="InterPro" id="IPR017441">
    <property type="entry name" value="Protein_kinase_ATP_BS"/>
</dbReference>
<dbReference type="PRINTS" id="PR00019">
    <property type="entry name" value="LEURICHRPT"/>
</dbReference>
<dbReference type="PaxDb" id="3847-GLYMA18G48940.1"/>
<organism evidence="20">
    <name type="scientific">Glycine max</name>
    <name type="common">Soybean</name>
    <name type="synonym">Glycine hispida</name>
    <dbReference type="NCBI Taxonomy" id="3847"/>
    <lineage>
        <taxon>Eukaryota</taxon>
        <taxon>Viridiplantae</taxon>
        <taxon>Streptophyta</taxon>
        <taxon>Embryophyta</taxon>
        <taxon>Tracheophyta</taxon>
        <taxon>Spermatophyta</taxon>
        <taxon>Magnoliopsida</taxon>
        <taxon>eudicotyledons</taxon>
        <taxon>Gunneridae</taxon>
        <taxon>Pentapetalae</taxon>
        <taxon>rosids</taxon>
        <taxon>fabids</taxon>
        <taxon>Fabales</taxon>
        <taxon>Fabaceae</taxon>
        <taxon>Papilionoideae</taxon>
        <taxon>50 kb inversion clade</taxon>
        <taxon>NPAAA clade</taxon>
        <taxon>indigoferoid/millettioid clade</taxon>
        <taxon>Phaseoleae</taxon>
        <taxon>Glycine</taxon>
        <taxon>Glycine subgen. Soja</taxon>
    </lineage>
</organism>
<evidence type="ECO:0000256" key="8">
    <source>
        <dbReference type="ARBA" id="ARBA00022737"/>
    </source>
</evidence>
<dbReference type="SMR" id="A0A0R0FFX1"/>
<dbReference type="FunFam" id="1.10.510.10:FF:000445">
    <property type="entry name" value="MDIS1-interacting receptor like kinase 2"/>
    <property type="match status" value="1"/>
</dbReference>
<comment type="subcellular location">
    <subcellularLocation>
        <location evidence="1">Membrane</location>
        <topology evidence="1">Single-pass membrane protein</topology>
    </subcellularLocation>
</comment>
<dbReference type="EMBL" id="CM000851">
    <property type="protein sequence ID" value="KRH01109.1"/>
    <property type="molecule type" value="Genomic_DNA"/>
</dbReference>
<dbReference type="STRING" id="3847.A0A0R0FFX1"/>
<dbReference type="FunFam" id="3.80.10.10:FF:000233">
    <property type="entry name" value="Leucine-rich repeat receptor-like protein kinase TDR"/>
    <property type="match status" value="1"/>
</dbReference>
<dbReference type="GO" id="GO:0004672">
    <property type="term" value="F:protein kinase activity"/>
    <property type="evidence" value="ECO:0000318"/>
    <property type="project" value="GO_Central"/>
</dbReference>
<dbReference type="AlphaFoldDB" id="A0A0R0FFX1"/>
<keyword evidence="5" id="KW-0808">Transferase</keyword>
<feature type="binding site" evidence="17">
    <location>
        <position position="634"/>
    </location>
    <ligand>
        <name>ATP</name>
        <dbReference type="ChEBI" id="CHEBI:30616"/>
    </ligand>
</feature>
<reference evidence="20 21" key="1">
    <citation type="journal article" date="2010" name="Nature">
        <title>Genome sequence of the palaeopolyploid soybean.</title>
        <authorList>
            <person name="Schmutz J."/>
            <person name="Cannon S.B."/>
            <person name="Schlueter J."/>
            <person name="Ma J."/>
            <person name="Mitros T."/>
            <person name="Nelson W."/>
            <person name="Hyten D.L."/>
            <person name="Song Q."/>
            <person name="Thelen J.J."/>
            <person name="Cheng J."/>
            <person name="Xu D."/>
            <person name="Hellsten U."/>
            <person name="May G.D."/>
            <person name="Yu Y."/>
            <person name="Sakurai T."/>
            <person name="Umezawa T."/>
            <person name="Bhattacharyya M.K."/>
            <person name="Sandhu D."/>
            <person name="Valliyodan B."/>
            <person name="Lindquist E."/>
            <person name="Peto M."/>
            <person name="Grant D."/>
            <person name="Shu S."/>
            <person name="Goodstein D."/>
            <person name="Barry K."/>
            <person name="Futrell-Griggs M."/>
            <person name="Abernathy B."/>
            <person name="Du J."/>
            <person name="Tian Z."/>
            <person name="Zhu L."/>
            <person name="Gill N."/>
            <person name="Joshi T."/>
            <person name="Libault M."/>
            <person name="Sethuraman A."/>
            <person name="Zhang X.-C."/>
            <person name="Shinozaki K."/>
            <person name="Nguyen H.T."/>
            <person name="Wing R.A."/>
            <person name="Cregan P."/>
            <person name="Specht J."/>
            <person name="Grimwood J."/>
            <person name="Rokhsar D."/>
            <person name="Stacey G."/>
            <person name="Shoemaker R.C."/>
            <person name="Jackson S.A."/>
        </authorList>
    </citation>
    <scope>NUCLEOTIDE SEQUENCE</scope>
    <source>
        <strain evidence="21">cv. Williams 82</strain>
        <tissue evidence="20">Callus</tissue>
    </source>
</reference>
<evidence type="ECO:0000256" key="15">
    <source>
        <dbReference type="ARBA" id="ARBA00047899"/>
    </source>
</evidence>
<evidence type="ECO:0000256" key="2">
    <source>
        <dbReference type="ARBA" id="ARBA00012513"/>
    </source>
</evidence>
<keyword evidence="11 17" id="KW-0067">ATP-binding</keyword>
<feature type="domain" description="Protein kinase" evidence="19">
    <location>
        <begin position="605"/>
        <end position="873"/>
    </location>
</feature>
<dbReference type="InterPro" id="IPR051420">
    <property type="entry name" value="Ser_Thr_Kinases_DiverseReg"/>
</dbReference>
<dbReference type="Gene3D" id="3.30.200.20">
    <property type="entry name" value="Phosphorylase Kinase, domain 1"/>
    <property type="match status" value="1"/>
</dbReference>
<evidence type="ECO:0000256" key="9">
    <source>
        <dbReference type="ARBA" id="ARBA00022741"/>
    </source>
</evidence>
<dbReference type="InterPro" id="IPR011009">
    <property type="entry name" value="Kinase-like_dom_sf"/>
</dbReference>
<dbReference type="SUPFAM" id="SSF56112">
    <property type="entry name" value="Protein kinase-like (PK-like)"/>
    <property type="match status" value="1"/>
</dbReference>
<dbReference type="Proteomes" id="UP000008827">
    <property type="component" value="Chromosome 18"/>
</dbReference>
<keyword evidence="8" id="KW-0677">Repeat</keyword>
<dbReference type="PROSITE" id="PS00107">
    <property type="entry name" value="PROTEIN_KINASE_ATP"/>
    <property type="match status" value="1"/>
</dbReference>
<dbReference type="InterPro" id="IPR003591">
    <property type="entry name" value="Leu-rich_rpt_typical-subtyp"/>
</dbReference>
<dbReference type="Pfam" id="PF13855">
    <property type="entry name" value="LRR_8"/>
    <property type="match status" value="3"/>
</dbReference>
<evidence type="ECO:0000313" key="22">
    <source>
        <dbReference type="Proteomes" id="UP000008827"/>
    </source>
</evidence>
<accession>A0A0R0FFX1</accession>
<dbReference type="InterPro" id="IPR032675">
    <property type="entry name" value="LRR_dom_sf"/>
</dbReference>
<keyword evidence="14" id="KW-0325">Glycoprotein</keyword>
<evidence type="ECO:0000313" key="21">
    <source>
        <dbReference type="EnsemblPlants" id="KRH01109"/>
    </source>
</evidence>
<reference evidence="20" key="3">
    <citation type="submission" date="2018-07" db="EMBL/GenBank/DDBJ databases">
        <title>WGS assembly of Glycine max.</title>
        <authorList>
            <person name="Schmutz J."/>
            <person name="Cannon S."/>
            <person name="Schlueter J."/>
            <person name="Ma J."/>
            <person name="Mitros T."/>
            <person name="Nelson W."/>
            <person name="Hyten D."/>
            <person name="Song Q."/>
            <person name="Thelen J."/>
            <person name="Cheng J."/>
            <person name="Xu D."/>
            <person name="Hellsten U."/>
            <person name="May G."/>
            <person name="Yu Y."/>
            <person name="Sakurai T."/>
            <person name="Umezawa T."/>
            <person name="Bhattacharyya M."/>
            <person name="Sandhu D."/>
            <person name="Valliyodan B."/>
            <person name="Lindquist E."/>
            <person name="Peto M."/>
            <person name="Grant D."/>
            <person name="Shu S."/>
            <person name="Goodstein D."/>
            <person name="Barry K."/>
            <person name="Futrell-Griggs M."/>
            <person name="Abernathy B."/>
            <person name="Du J."/>
            <person name="Tian Z."/>
            <person name="Zhu L."/>
            <person name="Gill N."/>
            <person name="Joshi T."/>
            <person name="Libault M."/>
            <person name="Sethuraman A."/>
            <person name="Zhang X."/>
            <person name="Shinozaki K."/>
            <person name="Nguyen H."/>
            <person name="Wing R."/>
            <person name="Cregan P."/>
            <person name="Specht J."/>
            <person name="Grimwood J."/>
            <person name="Rokhsar D."/>
            <person name="Stacey G."/>
            <person name="Shoemaker R."/>
            <person name="Jackson S."/>
        </authorList>
    </citation>
    <scope>NUCLEOTIDE SEQUENCE</scope>
    <source>
        <tissue evidence="20">Callus</tissue>
    </source>
</reference>